<sequence length="707" mass="77817">MTGLFATTLALSAFLLFWVQLMSAKLILPLLGGTPAVWNTCLVFFQAVLLLGYSYAHWASRLKLTYQVGLQIGFMLIAIAFLPIQIASQDLPPTNANPSFWLLGLLCRTVGLPFFCVSTLAPLIQQWFHQRSKQDRANPYKFYAASNGGSLLALIAYPTAIESQLRLSDQTWLWTGGYLGLICLVCASGWVSIRVGSRNADRVPEFENSPLLLELPSSELSSQDYLESDGVPNSPPKPPTGKQKWRWIVLAALPSSLLMGVTTHITTDITPIPLLWAIPLGIYLFTFVLVFAPKPVLLNPVLSTFVPTCVGLTLLSSNIVGISIFLLLPLHLITVALLMWGCHSELAKAKPDPQYLTNFYLYLALGGVLGGLFNSLVAPIAFSWLLEYPLVLVLSVFFLKFPQTRSLRNLYMLQLGIMLSIAAVGLNTPRVTGQLLAQERSFFGVYRVSKVKVESQEQIVFSHGTTIHGRQSTNPQQKMEPLSYFSHSSGIGQLFAAISSKPSLRVGAIGLGVGTIAAYGKADQDWTFYEIDPLVEAIARKYFSYLSDSPAKIKVAIGDGRLTLAKADQIYDLIVLDVFSSDAIPVHLITREAFATYLSKLAPDGAIAFHITNRYLDLAPVLGKLAENSGLTAFKYRDNMSLLQPKFSDYPSTSIGNSPSTWVVLARNPSSISNLVKDNHWTKIKATNKALWTDDYSNLFSVMSVRQ</sequence>
<keyword evidence="3" id="KW-1133">Transmembrane helix</keyword>
<dbReference type="NCBIfam" id="NF037959">
    <property type="entry name" value="MFS_SpdSyn"/>
    <property type="match status" value="1"/>
</dbReference>
<keyword evidence="3" id="KW-0812">Transmembrane</keyword>
<evidence type="ECO:0000313" key="4">
    <source>
        <dbReference type="EMBL" id="MEE3718157.1"/>
    </source>
</evidence>
<feature type="transmembrane region" description="Helical" evidence="3">
    <location>
        <begin position="355"/>
        <end position="374"/>
    </location>
</feature>
<gene>
    <name evidence="4" type="ORF">V2H45_15560</name>
</gene>
<feature type="transmembrane region" description="Helical" evidence="3">
    <location>
        <begin position="142"/>
        <end position="160"/>
    </location>
</feature>
<evidence type="ECO:0000256" key="1">
    <source>
        <dbReference type="ARBA" id="ARBA00023115"/>
    </source>
</evidence>
<feature type="transmembrane region" description="Helical" evidence="3">
    <location>
        <begin position="172"/>
        <end position="193"/>
    </location>
</feature>
<feature type="transmembrane region" description="Helical" evidence="3">
    <location>
        <begin position="33"/>
        <end position="56"/>
    </location>
</feature>
<accession>A0AAW9PYP7</accession>
<feature type="region of interest" description="Disordered" evidence="2">
    <location>
        <begin position="223"/>
        <end position="242"/>
    </location>
</feature>
<evidence type="ECO:0000256" key="3">
    <source>
        <dbReference type="SAM" id="Phobius"/>
    </source>
</evidence>
<dbReference type="Proteomes" id="UP001333818">
    <property type="component" value="Unassembled WGS sequence"/>
</dbReference>
<dbReference type="Gene3D" id="3.40.50.150">
    <property type="entry name" value="Vaccinia Virus protein VP39"/>
    <property type="match status" value="1"/>
</dbReference>
<feature type="transmembrane region" description="Helical" evidence="3">
    <location>
        <begin position="100"/>
        <end position="121"/>
    </location>
</feature>
<proteinExistence type="predicted"/>
<name>A0AAW9PYP7_9CYAN</name>
<dbReference type="RefSeq" id="WP_330484589.1">
    <property type="nucleotide sequence ID" value="NZ_JAZBJZ010000066.1"/>
</dbReference>
<keyword evidence="3" id="KW-0472">Membrane</keyword>
<protein>
    <submittedName>
        <fullName evidence="4">Fused MFS/spermidine synthase</fullName>
    </submittedName>
</protein>
<feature type="transmembrane region" description="Helical" evidence="3">
    <location>
        <begin position="272"/>
        <end position="292"/>
    </location>
</feature>
<reference evidence="4" key="1">
    <citation type="submission" date="2024-01" db="EMBL/GenBank/DDBJ databases">
        <title>Bank of Algae and Cyanobacteria of the Azores (BACA) strain genomes.</title>
        <authorList>
            <person name="Luz R."/>
            <person name="Cordeiro R."/>
            <person name="Fonseca A."/>
            <person name="Goncalves V."/>
        </authorList>
    </citation>
    <scope>NUCLEOTIDE SEQUENCE</scope>
    <source>
        <strain evidence="4">BACA0141</strain>
    </source>
</reference>
<evidence type="ECO:0000256" key="2">
    <source>
        <dbReference type="SAM" id="MobiDB-lite"/>
    </source>
</evidence>
<feature type="transmembrane region" description="Helical" evidence="3">
    <location>
        <begin position="247"/>
        <end position="266"/>
    </location>
</feature>
<feature type="transmembrane region" description="Helical" evidence="3">
    <location>
        <begin position="68"/>
        <end position="88"/>
    </location>
</feature>
<dbReference type="PANTHER" id="PTHR43317:SF1">
    <property type="entry name" value="THERMOSPERMINE SYNTHASE ACAULIS5"/>
    <property type="match status" value="1"/>
</dbReference>
<dbReference type="PANTHER" id="PTHR43317">
    <property type="entry name" value="THERMOSPERMINE SYNTHASE ACAULIS5"/>
    <property type="match status" value="1"/>
</dbReference>
<keyword evidence="5" id="KW-1185">Reference proteome</keyword>
<feature type="transmembrane region" description="Helical" evidence="3">
    <location>
        <begin position="322"/>
        <end position="343"/>
    </location>
</feature>
<keyword evidence="1" id="KW-0620">Polyamine biosynthesis</keyword>
<feature type="transmembrane region" description="Helical" evidence="3">
    <location>
        <begin position="297"/>
        <end position="316"/>
    </location>
</feature>
<dbReference type="SUPFAM" id="SSF53335">
    <property type="entry name" value="S-adenosyl-L-methionine-dependent methyltransferases"/>
    <property type="match status" value="1"/>
</dbReference>
<dbReference type="AlphaFoldDB" id="A0AAW9PYP7"/>
<dbReference type="EMBL" id="JAZBJZ010000066">
    <property type="protein sequence ID" value="MEE3718157.1"/>
    <property type="molecule type" value="Genomic_DNA"/>
</dbReference>
<organism evidence="4 5">
    <name type="scientific">Tumidithrix elongata BACA0141</name>
    <dbReference type="NCBI Taxonomy" id="2716417"/>
    <lineage>
        <taxon>Bacteria</taxon>
        <taxon>Bacillati</taxon>
        <taxon>Cyanobacteriota</taxon>
        <taxon>Cyanophyceae</taxon>
        <taxon>Pseudanabaenales</taxon>
        <taxon>Pseudanabaenaceae</taxon>
        <taxon>Tumidithrix</taxon>
        <taxon>Tumidithrix elongata</taxon>
    </lineage>
</organism>
<dbReference type="InterPro" id="IPR029063">
    <property type="entry name" value="SAM-dependent_MTases_sf"/>
</dbReference>
<feature type="transmembrane region" description="Helical" evidence="3">
    <location>
        <begin position="380"/>
        <end position="399"/>
    </location>
</feature>
<comment type="caution">
    <text evidence="4">The sequence shown here is derived from an EMBL/GenBank/DDBJ whole genome shotgun (WGS) entry which is preliminary data.</text>
</comment>
<dbReference type="GO" id="GO:0006596">
    <property type="term" value="P:polyamine biosynthetic process"/>
    <property type="evidence" value="ECO:0007669"/>
    <property type="project" value="UniProtKB-KW"/>
</dbReference>
<evidence type="ECO:0000313" key="5">
    <source>
        <dbReference type="Proteomes" id="UP001333818"/>
    </source>
</evidence>
<feature type="transmembrane region" description="Helical" evidence="3">
    <location>
        <begin position="411"/>
        <end position="428"/>
    </location>
</feature>